<evidence type="ECO:0000313" key="1">
    <source>
        <dbReference type="EMBL" id="KLU65971.1"/>
    </source>
</evidence>
<dbReference type="AlphaFoldDB" id="A0A0J1IMQ6"/>
<dbReference type="PATRIC" id="fig|476652.3.peg.2080"/>
<dbReference type="Proteomes" id="UP000036356">
    <property type="component" value="Unassembled WGS sequence"/>
</dbReference>
<dbReference type="STRING" id="476652.DEAC_c20100"/>
<proteinExistence type="predicted"/>
<evidence type="ECO:0000313" key="2">
    <source>
        <dbReference type="Proteomes" id="UP000036356"/>
    </source>
</evidence>
<gene>
    <name evidence="1" type="ORF">DEAC_c20100</name>
</gene>
<comment type="caution">
    <text evidence="1">The sequence shown here is derived from an EMBL/GenBank/DDBJ whole genome shotgun (WGS) entry which is preliminary data.</text>
</comment>
<dbReference type="EMBL" id="LDZY01000006">
    <property type="protein sequence ID" value="KLU65971.1"/>
    <property type="molecule type" value="Genomic_DNA"/>
</dbReference>
<name>A0A0J1IMQ6_9FIRM</name>
<accession>A0A0J1IMQ6</accession>
<sequence length="57" mass="6276">MKIIGELGENPTPLCLGKIIKCCKVFVCKSGDSRLIIYLEMRAVQESVTLKVSKTCS</sequence>
<reference evidence="1 2" key="1">
    <citation type="submission" date="2015-06" db="EMBL/GenBank/DDBJ databases">
        <title>Draft genome of the moderately acidophilic sulfate reducer Candidatus Desulfosporosinus acididurans strain M1.</title>
        <authorList>
            <person name="Poehlein A."/>
            <person name="Petzsch P."/>
            <person name="Johnson B.D."/>
            <person name="Schloemann M."/>
            <person name="Daniel R."/>
            <person name="Muehling M."/>
        </authorList>
    </citation>
    <scope>NUCLEOTIDE SEQUENCE [LARGE SCALE GENOMIC DNA]</scope>
    <source>
        <strain evidence="1 2">M1</strain>
    </source>
</reference>
<keyword evidence="2" id="KW-1185">Reference proteome</keyword>
<organism evidence="1 2">
    <name type="scientific">Desulfosporosinus acididurans</name>
    <dbReference type="NCBI Taxonomy" id="476652"/>
    <lineage>
        <taxon>Bacteria</taxon>
        <taxon>Bacillati</taxon>
        <taxon>Bacillota</taxon>
        <taxon>Clostridia</taxon>
        <taxon>Eubacteriales</taxon>
        <taxon>Desulfitobacteriaceae</taxon>
        <taxon>Desulfosporosinus</taxon>
    </lineage>
</organism>
<protein>
    <submittedName>
        <fullName evidence="1">Uncharacterized protein</fullName>
    </submittedName>
</protein>